<keyword evidence="2" id="KW-1185">Reference proteome</keyword>
<dbReference type="EMBL" id="QUNF01000051">
    <property type="protein sequence ID" value="REG76907.1"/>
    <property type="molecule type" value="Genomic_DNA"/>
</dbReference>
<protein>
    <submittedName>
        <fullName evidence="1">Uncharacterized protein</fullName>
    </submittedName>
</protein>
<evidence type="ECO:0000313" key="1">
    <source>
        <dbReference type="EMBL" id="REG76907.1"/>
    </source>
</evidence>
<accession>A0A3E0D304</accession>
<dbReference type="AlphaFoldDB" id="A0A3E0D304"/>
<sequence>MTFEKIHSDTNCDCLSKAVIDTSSEYVRKLRKDKVEDKDFLTHWEREIRPEAEDCETICSYKGVSINQVKPEFENQILEKYKTTFTINPKKGAHYLKFRLNEDTGKVKYSPEEDDKSHYNLFKADDFNLDKIVIVETVKFA</sequence>
<organism evidence="1 2">
    <name type="scientific">Algoriphagus antarcticus</name>
    <dbReference type="NCBI Taxonomy" id="238540"/>
    <lineage>
        <taxon>Bacteria</taxon>
        <taxon>Pseudomonadati</taxon>
        <taxon>Bacteroidota</taxon>
        <taxon>Cytophagia</taxon>
        <taxon>Cytophagales</taxon>
        <taxon>Cyclobacteriaceae</taxon>
        <taxon>Algoriphagus</taxon>
    </lineage>
</organism>
<gene>
    <name evidence="1" type="ORF">C8N25_1514</name>
</gene>
<name>A0A3E0D304_9BACT</name>
<dbReference type="OrthoDB" id="1272525at2"/>
<dbReference type="Proteomes" id="UP000256405">
    <property type="component" value="Unassembled WGS sequence"/>
</dbReference>
<evidence type="ECO:0000313" key="2">
    <source>
        <dbReference type="Proteomes" id="UP000256405"/>
    </source>
</evidence>
<proteinExistence type="predicted"/>
<dbReference type="RefSeq" id="WP_086544127.1">
    <property type="nucleotide sequence ID" value="NZ_MSSW01000117.1"/>
</dbReference>
<comment type="caution">
    <text evidence="1">The sequence shown here is derived from an EMBL/GenBank/DDBJ whole genome shotgun (WGS) entry which is preliminary data.</text>
</comment>
<reference evidence="1 2" key="1">
    <citation type="submission" date="2018-08" db="EMBL/GenBank/DDBJ databases">
        <title>Genomic Encyclopedia of Archaeal and Bacterial Type Strains, Phase II (KMG-II): from individual species to whole genera.</title>
        <authorList>
            <person name="Goeker M."/>
        </authorList>
    </citation>
    <scope>NUCLEOTIDE SEQUENCE [LARGE SCALE GENOMIC DNA]</scope>
    <source>
        <strain evidence="1 2">DSM 15986</strain>
    </source>
</reference>